<dbReference type="InterPro" id="IPR013783">
    <property type="entry name" value="Ig-like_fold"/>
</dbReference>
<accession>A0A182MB10</accession>
<dbReference type="Proteomes" id="UP000075883">
    <property type="component" value="Unassembled WGS sequence"/>
</dbReference>
<dbReference type="Gene3D" id="2.60.40.10">
    <property type="entry name" value="Immunoglobulins"/>
    <property type="match status" value="1"/>
</dbReference>
<proteinExistence type="predicted"/>
<reference evidence="3" key="1">
    <citation type="submission" date="2013-09" db="EMBL/GenBank/DDBJ databases">
        <title>The Genome Sequence of Anopheles culicifacies species A.</title>
        <authorList>
            <consortium name="The Broad Institute Genomics Platform"/>
            <person name="Neafsey D.E."/>
            <person name="Besansky N."/>
            <person name="Howell P."/>
            <person name="Walton C."/>
            <person name="Young S.K."/>
            <person name="Zeng Q."/>
            <person name="Gargeya S."/>
            <person name="Fitzgerald M."/>
            <person name="Haas B."/>
            <person name="Abouelleil A."/>
            <person name="Allen A.W."/>
            <person name="Alvarado L."/>
            <person name="Arachchi H.M."/>
            <person name="Berlin A.M."/>
            <person name="Chapman S.B."/>
            <person name="Gainer-Dewar J."/>
            <person name="Goldberg J."/>
            <person name="Griggs A."/>
            <person name="Gujja S."/>
            <person name="Hansen M."/>
            <person name="Howarth C."/>
            <person name="Imamovic A."/>
            <person name="Ireland A."/>
            <person name="Larimer J."/>
            <person name="McCowan C."/>
            <person name="Murphy C."/>
            <person name="Pearson M."/>
            <person name="Poon T.W."/>
            <person name="Priest M."/>
            <person name="Roberts A."/>
            <person name="Saif S."/>
            <person name="Shea T."/>
            <person name="Sisk P."/>
            <person name="Sykes S."/>
            <person name="Wortman J."/>
            <person name="Nusbaum C."/>
            <person name="Birren B."/>
        </authorList>
    </citation>
    <scope>NUCLEOTIDE SEQUENCE [LARGE SCALE GENOMIC DNA]</scope>
    <source>
        <strain evidence="3">A-37</strain>
    </source>
</reference>
<dbReference type="InterPro" id="IPR036179">
    <property type="entry name" value="Ig-like_dom_sf"/>
</dbReference>
<organism evidence="2 3">
    <name type="scientific">Anopheles culicifacies</name>
    <dbReference type="NCBI Taxonomy" id="139723"/>
    <lineage>
        <taxon>Eukaryota</taxon>
        <taxon>Metazoa</taxon>
        <taxon>Ecdysozoa</taxon>
        <taxon>Arthropoda</taxon>
        <taxon>Hexapoda</taxon>
        <taxon>Insecta</taxon>
        <taxon>Pterygota</taxon>
        <taxon>Neoptera</taxon>
        <taxon>Endopterygota</taxon>
        <taxon>Diptera</taxon>
        <taxon>Nematocera</taxon>
        <taxon>Culicoidea</taxon>
        <taxon>Culicidae</taxon>
        <taxon>Anophelinae</taxon>
        <taxon>Anopheles</taxon>
        <taxon>culicifacies species complex</taxon>
    </lineage>
</organism>
<dbReference type="EnsemblMetazoa" id="ACUA013892-RA">
    <property type="protein sequence ID" value="ACUA013892-PA"/>
    <property type="gene ID" value="ACUA013892"/>
</dbReference>
<dbReference type="VEuPathDB" id="VectorBase:ACUA013892"/>
<protein>
    <submittedName>
        <fullName evidence="2">Uncharacterized protein</fullName>
    </submittedName>
</protein>
<dbReference type="AlphaFoldDB" id="A0A182MB10"/>
<keyword evidence="1" id="KW-0472">Membrane</keyword>
<name>A0A182MB10_9DIPT</name>
<keyword evidence="1" id="KW-0812">Transmembrane</keyword>
<dbReference type="STRING" id="139723.A0A182MB10"/>
<evidence type="ECO:0000313" key="2">
    <source>
        <dbReference type="EnsemblMetazoa" id="ACUA013892-PA"/>
    </source>
</evidence>
<keyword evidence="1" id="KW-1133">Transmembrane helix</keyword>
<evidence type="ECO:0000256" key="1">
    <source>
        <dbReference type="SAM" id="Phobius"/>
    </source>
</evidence>
<sequence length="136" mass="15840">MKIKVEMMGHLRRHQLDIEHGNRNHRVCRGTLVLLWRRGSNVLTASQLMVTRDERIRLVNGYNLEISELEPQDAGDYVCQISDKVNKDQVHTVEILDPPPPIEYHQMVQLLYWMHYGYVPLVVVLAIIFPEALSIN</sequence>
<evidence type="ECO:0000313" key="3">
    <source>
        <dbReference type="Proteomes" id="UP000075883"/>
    </source>
</evidence>
<dbReference type="EMBL" id="AXCM01000361">
    <property type="status" value="NOT_ANNOTATED_CDS"/>
    <property type="molecule type" value="Genomic_DNA"/>
</dbReference>
<dbReference type="SUPFAM" id="SSF48726">
    <property type="entry name" value="Immunoglobulin"/>
    <property type="match status" value="1"/>
</dbReference>
<feature type="transmembrane region" description="Helical" evidence="1">
    <location>
        <begin position="110"/>
        <end position="129"/>
    </location>
</feature>
<reference evidence="2" key="2">
    <citation type="submission" date="2020-05" db="UniProtKB">
        <authorList>
            <consortium name="EnsemblMetazoa"/>
        </authorList>
    </citation>
    <scope>IDENTIFICATION</scope>
    <source>
        <strain evidence="2">A-37</strain>
    </source>
</reference>
<keyword evidence="3" id="KW-1185">Reference proteome</keyword>